<evidence type="ECO:0000259" key="4">
    <source>
        <dbReference type="PROSITE" id="PS50181"/>
    </source>
</evidence>
<evidence type="ECO:0000313" key="6">
    <source>
        <dbReference type="EnsemblPlants" id="Pp3c5_5360V3.1"/>
    </source>
</evidence>
<reference evidence="5 7" key="2">
    <citation type="journal article" date="2018" name="Plant J.">
        <title>The Physcomitrella patens chromosome-scale assembly reveals moss genome structure and evolution.</title>
        <authorList>
            <person name="Lang D."/>
            <person name="Ullrich K.K."/>
            <person name="Murat F."/>
            <person name="Fuchs J."/>
            <person name="Jenkins J."/>
            <person name="Haas F.B."/>
            <person name="Piednoel M."/>
            <person name="Gundlach H."/>
            <person name="Van Bel M."/>
            <person name="Meyberg R."/>
            <person name="Vives C."/>
            <person name="Morata J."/>
            <person name="Symeonidi A."/>
            <person name="Hiss M."/>
            <person name="Muchero W."/>
            <person name="Kamisugi Y."/>
            <person name="Saleh O."/>
            <person name="Blanc G."/>
            <person name="Decker E.L."/>
            <person name="van Gessel N."/>
            <person name="Grimwood J."/>
            <person name="Hayes R.D."/>
            <person name="Graham S.W."/>
            <person name="Gunter L.E."/>
            <person name="McDaniel S.F."/>
            <person name="Hoernstein S.N.W."/>
            <person name="Larsson A."/>
            <person name="Li F.W."/>
            <person name="Perroud P.F."/>
            <person name="Phillips J."/>
            <person name="Ranjan P."/>
            <person name="Rokshar D.S."/>
            <person name="Rothfels C.J."/>
            <person name="Schneider L."/>
            <person name="Shu S."/>
            <person name="Stevenson D.W."/>
            <person name="Thummler F."/>
            <person name="Tillich M."/>
            <person name="Villarreal Aguilar J.C."/>
            <person name="Widiez T."/>
            <person name="Wong G.K."/>
            <person name="Wymore A."/>
            <person name="Zhang Y."/>
            <person name="Zimmer A.D."/>
            <person name="Quatrano R.S."/>
            <person name="Mayer K.F.X."/>
            <person name="Goodstein D."/>
            <person name="Casacuberta J.M."/>
            <person name="Vandepoele K."/>
            <person name="Reski R."/>
            <person name="Cuming A.C."/>
            <person name="Tuskan G.A."/>
            <person name="Maumus F."/>
            <person name="Salse J."/>
            <person name="Schmutz J."/>
            <person name="Rensing S.A."/>
        </authorList>
    </citation>
    <scope>NUCLEOTIDE SEQUENCE [LARGE SCALE GENOMIC DNA]</scope>
    <source>
        <strain evidence="6 7">cv. Gransden 2004</strain>
    </source>
</reference>
<dbReference type="EMBL" id="ABEU02000005">
    <property type="protein sequence ID" value="PNR53609.1"/>
    <property type="molecule type" value="Genomic_DNA"/>
</dbReference>
<dbReference type="EnsemblPlants" id="Pp3c5_5360V3.3">
    <property type="protein sequence ID" value="Pp3c5_5360V3.3"/>
    <property type="gene ID" value="Pp3c5_5360"/>
</dbReference>
<feature type="region of interest" description="Disordered" evidence="3">
    <location>
        <begin position="1"/>
        <end position="25"/>
    </location>
</feature>
<name>A0A2K1KIK9_PHYPA</name>
<dbReference type="Gramene" id="Pp3c5_5360V3.1">
    <property type="protein sequence ID" value="Pp3c5_5360V3.1"/>
    <property type="gene ID" value="Pp3c5_5360"/>
</dbReference>
<dbReference type="InterPro" id="IPR001810">
    <property type="entry name" value="F-box_dom"/>
</dbReference>
<sequence length="393" mass="44359">MKSRKREAATASSEQGICSSGEWRGDERGGGGGALLPGLPDEVAALVLARLPRSLLLELKRVCKSWKKALEQPFVAETRAGLPGCMEEWLYVQSWNSYTGKVAWWAFDWQVGKWLCLPTVPRRRGVSAEVFGRASAVLRGKLYVMGGKAGPCGPTLRDLFVYCPLRNKWSRRKQMISTRHSPLVCVLRGKLYVLGGFDWDNQRMDASEVYDYEKDEWAVIENTGHPTLPAPSWYKKDWRPEWQSIVLNNQSYFCSYTEEDGRAFIKEYDPETGIWKLKKHKLKALLRYGLSTVLAGKLHTVDWAAGRVRVADTSGMGWIQMKEIQNLPWVQIWRANPQMVGLGTSLFVVKRGLQIMSIDVSKVDSGQLLRFWGAPMGPGVKDEEVLSCEVLAL</sequence>
<organism evidence="5">
    <name type="scientific">Physcomitrium patens</name>
    <name type="common">Spreading-leaved earth moss</name>
    <name type="synonym">Physcomitrella patens</name>
    <dbReference type="NCBI Taxonomy" id="3218"/>
    <lineage>
        <taxon>Eukaryota</taxon>
        <taxon>Viridiplantae</taxon>
        <taxon>Streptophyta</taxon>
        <taxon>Embryophyta</taxon>
        <taxon>Bryophyta</taxon>
        <taxon>Bryophytina</taxon>
        <taxon>Bryopsida</taxon>
        <taxon>Funariidae</taxon>
        <taxon>Funariales</taxon>
        <taxon>Funariaceae</taxon>
        <taxon>Physcomitrium</taxon>
    </lineage>
</organism>
<dbReference type="SMART" id="SM00612">
    <property type="entry name" value="Kelch"/>
    <property type="match status" value="2"/>
</dbReference>
<feature type="domain" description="F-box" evidence="4">
    <location>
        <begin position="33"/>
        <end position="79"/>
    </location>
</feature>
<keyword evidence="2" id="KW-0677">Repeat</keyword>
<dbReference type="InterPro" id="IPR006652">
    <property type="entry name" value="Kelch_1"/>
</dbReference>
<dbReference type="PANTHER" id="PTHR46344">
    <property type="entry name" value="OS02G0202900 PROTEIN"/>
    <property type="match status" value="1"/>
</dbReference>
<dbReference type="OrthoDB" id="68328at2759"/>
<evidence type="ECO:0000313" key="5">
    <source>
        <dbReference type="EMBL" id="PNR53609.1"/>
    </source>
</evidence>
<dbReference type="Pfam" id="PF01344">
    <property type="entry name" value="Kelch_1"/>
    <property type="match status" value="2"/>
</dbReference>
<keyword evidence="1" id="KW-0880">Kelch repeat</keyword>
<proteinExistence type="predicted"/>
<dbReference type="Gene3D" id="2.120.10.80">
    <property type="entry name" value="Kelch-type beta propeller"/>
    <property type="match status" value="1"/>
</dbReference>
<reference evidence="6" key="3">
    <citation type="submission" date="2020-12" db="UniProtKB">
        <authorList>
            <consortium name="EnsemblPlants"/>
        </authorList>
    </citation>
    <scope>IDENTIFICATION</scope>
</reference>
<evidence type="ECO:0000313" key="7">
    <source>
        <dbReference type="Proteomes" id="UP000006727"/>
    </source>
</evidence>
<dbReference type="Gramene" id="Pp3c5_5360V3.3">
    <property type="protein sequence ID" value="Pp3c5_5360V3.3"/>
    <property type="gene ID" value="Pp3c5_5360"/>
</dbReference>
<dbReference type="GeneID" id="112282991"/>
<dbReference type="PANTHER" id="PTHR46344:SF27">
    <property type="entry name" value="KELCH REPEAT SUPERFAMILY PROTEIN"/>
    <property type="match status" value="1"/>
</dbReference>
<dbReference type="RefSeq" id="XP_024377030.1">
    <property type="nucleotide sequence ID" value="XM_024521262.2"/>
</dbReference>
<dbReference type="AlphaFoldDB" id="A0A2K1KIK9"/>
<dbReference type="EnsemblPlants" id="Pp3c5_5360V3.4">
    <property type="protein sequence ID" value="Pp3c5_5360V3.4"/>
    <property type="gene ID" value="Pp3c5_5360"/>
</dbReference>
<dbReference type="InterPro" id="IPR036047">
    <property type="entry name" value="F-box-like_dom_sf"/>
</dbReference>
<dbReference type="SUPFAM" id="SSF81383">
    <property type="entry name" value="F-box domain"/>
    <property type="match status" value="1"/>
</dbReference>
<dbReference type="PROSITE" id="PS50181">
    <property type="entry name" value="FBOX"/>
    <property type="match status" value="1"/>
</dbReference>
<dbReference type="Gene3D" id="1.20.1280.50">
    <property type="match status" value="1"/>
</dbReference>
<reference evidence="5 7" key="1">
    <citation type="journal article" date="2008" name="Science">
        <title>The Physcomitrella genome reveals evolutionary insights into the conquest of land by plants.</title>
        <authorList>
            <person name="Rensing S."/>
            <person name="Lang D."/>
            <person name="Zimmer A."/>
            <person name="Terry A."/>
            <person name="Salamov A."/>
            <person name="Shapiro H."/>
            <person name="Nishiyama T."/>
            <person name="Perroud P.-F."/>
            <person name="Lindquist E."/>
            <person name="Kamisugi Y."/>
            <person name="Tanahashi T."/>
            <person name="Sakakibara K."/>
            <person name="Fujita T."/>
            <person name="Oishi K."/>
            <person name="Shin-I T."/>
            <person name="Kuroki Y."/>
            <person name="Toyoda A."/>
            <person name="Suzuki Y."/>
            <person name="Hashimoto A."/>
            <person name="Yamaguchi K."/>
            <person name="Sugano A."/>
            <person name="Kohara Y."/>
            <person name="Fujiyama A."/>
            <person name="Anterola A."/>
            <person name="Aoki S."/>
            <person name="Ashton N."/>
            <person name="Barbazuk W.B."/>
            <person name="Barker E."/>
            <person name="Bennetzen J."/>
            <person name="Bezanilla M."/>
            <person name="Blankenship R."/>
            <person name="Cho S.H."/>
            <person name="Dutcher S."/>
            <person name="Estelle M."/>
            <person name="Fawcett J.A."/>
            <person name="Gundlach H."/>
            <person name="Hanada K."/>
            <person name="Heyl A."/>
            <person name="Hicks K.A."/>
            <person name="Hugh J."/>
            <person name="Lohr M."/>
            <person name="Mayer K."/>
            <person name="Melkozernov A."/>
            <person name="Murata T."/>
            <person name="Nelson D."/>
            <person name="Pils B."/>
            <person name="Prigge M."/>
            <person name="Reiss B."/>
            <person name="Renner T."/>
            <person name="Rombauts S."/>
            <person name="Rushton P."/>
            <person name="Sanderfoot A."/>
            <person name="Schween G."/>
            <person name="Shiu S.-H."/>
            <person name="Stueber K."/>
            <person name="Theodoulou F.L."/>
            <person name="Tu H."/>
            <person name="Van de Peer Y."/>
            <person name="Verrier P.J."/>
            <person name="Waters E."/>
            <person name="Wood A."/>
            <person name="Yang L."/>
            <person name="Cove D."/>
            <person name="Cuming A."/>
            <person name="Hasebe M."/>
            <person name="Lucas S."/>
            <person name="Mishler D.B."/>
            <person name="Reski R."/>
            <person name="Grigoriev I."/>
            <person name="Quatrano R.S."/>
            <person name="Boore J.L."/>
        </authorList>
    </citation>
    <scope>NUCLEOTIDE SEQUENCE [LARGE SCALE GENOMIC DNA]</scope>
    <source>
        <strain evidence="6 7">cv. Gransden 2004</strain>
    </source>
</reference>
<gene>
    <name evidence="6" type="primary">LOC112282991</name>
    <name evidence="5" type="ORF">PHYPA_007284</name>
</gene>
<dbReference type="EnsemblPlants" id="Pp3c5_5360V3.1">
    <property type="protein sequence ID" value="Pp3c5_5360V3.1"/>
    <property type="gene ID" value="Pp3c5_5360"/>
</dbReference>
<dbReference type="SUPFAM" id="SSF117281">
    <property type="entry name" value="Kelch motif"/>
    <property type="match status" value="1"/>
</dbReference>
<accession>A0A2K1KIK9</accession>
<keyword evidence="7" id="KW-1185">Reference proteome</keyword>
<dbReference type="InterPro" id="IPR015915">
    <property type="entry name" value="Kelch-typ_b-propeller"/>
</dbReference>
<evidence type="ECO:0000256" key="2">
    <source>
        <dbReference type="ARBA" id="ARBA00022737"/>
    </source>
</evidence>
<dbReference type="RefSeq" id="XP_073390543.1">
    <property type="nucleotide sequence ID" value="XM_073534442.1"/>
</dbReference>
<dbReference type="Gramene" id="Pp3c5_5360V3.4">
    <property type="protein sequence ID" value="Pp3c5_5360V3.4"/>
    <property type="gene ID" value="Pp3c5_5360"/>
</dbReference>
<dbReference type="PaxDb" id="3218-PP1S41_139V6.1"/>
<dbReference type="Proteomes" id="UP000006727">
    <property type="component" value="Chromosome 5"/>
</dbReference>
<dbReference type="Pfam" id="PF12937">
    <property type="entry name" value="F-box-like"/>
    <property type="match status" value="1"/>
</dbReference>
<protein>
    <recommendedName>
        <fullName evidence="4">F-box domain-containing protein</fullName>
    </recommendedName>
</protein>
<evidence type="ECO:0000256" key="3">
    <source>
        <dbReference type="SAM" id="MobiDB-lite"/>
    </source>
</evidence>
<dbReference type="SMART" id="SM00256">
    <property type="entry name" value="FBOX"/>
    <property type="match status" value="1"/>
</dbReference>
<evidence type="ECO:0000256" key="1">
    <source>
        <dbReference type="ARBA" id="ARBA00022441"/>
    </source>
</evidence>